<accession>A0A2T7NPT9</accession>
<reference evidence="2 3" key="1">
    <citation type="submission" date="2018-04" db="EMBL/GenBank/DDBJ databases">
        <title>The genome of golden apple snail Pomacea canaliculata provides insight into stress tolerance and invasive adaptation.</title>
        <authorList>
            <person name="Liu C."/>
            <person name="Liu B."/>
            <person name="Ren Y."/>
            <person name="Zhang Y."/>
            <person name="Wang H."/>
            <person name="Li S."/>
            <person name="Jiang F."/>
            <person name="Yin L."/>
            <person name="Zhang G."/>
            <person name="Qian W."/>
            <person name="Fan W."/>
        </authorList>
    </citation>
    <scope>NUCLEOTIDE SEQUENCE [LARGE SCALE GENOMIC DNA]</scope>
    <source>
        <strain evidence="2">SZHN2017</strain>
        <tissue evidence="2">Muscle</tissue>
    </source>
</reference>
<evidence type="ECO:0000313" key="3">
    <source>
        <dbReference type="Proteomes" id="UP000245119"/>
    </source>
</evidence>
<name>A0A2T7NPT9_POMCA</name>
<evidence type="ECO:0000256" key="1">
    <source>
        <dbReference type="ARBA" id="ARBA00005807"/>
    </source>
</evidence>
<keyword evidence="3" id="KW-1185">Reference proteome</keyword>
<evidence type="ECO:0000313" key="2">
    <source>
        <dbReference type="EMBL" id="PVD23189.1"/>
    </source>
</evidence>
<dbReference type="Pfam" id="PF05308">
    <property type="entry name" value="Mito_fiss_reg"/>
    <property type="match status" value="1"/>
</dbReference>
<gene>
    <name evidence="2" type="ORF">C0Q70_16452</name>
</gene>
<dbReference type="OrthoDB" id="2133332at2759"/>
<dbReference type="Proteomes" id="UP000245119">
    <property type="component" value="Linkage Group LG10"/>
</dbReference>
<dbReference type="AlphaFoldDB" id="A0A2T7NPT9"/>
<dbReference type="EMBL" id="PZQS01000010">
    <property type="protein sequence ID" value="PVD23189.1"/>
    <property type="molecule type" value="Genomic_DNA"/>
</dbReference>
<protein>
    <submittedName>
        <fullName evidence="2">Uncharacterized protein</fullName>
    </submittedName>
</protein>
<proteinExistence type="inferred from homology"/>
<comment type="caution">
    <text evidence="2">The sequence shown here is derived from an EMBL/GenBank/DDBJ whole genome shotgun (WGS) entry which is preliminary data.</text>
</comment>
<dbReference type="InterPro" id="IPR007972">
    <property type="entry name" value="Mtfr1"/>
</dbReference>
<sequence>MDVIEDIEIVFMLVRDHLRTVLLHLQRGWQVNQRIKSKTFIRRLCNFLPQMRAKRLHIQGNLLGNARLTSTRFGSLDNSMESLISTFSLDDGIWVDEDLEHNIIRAGRNKYVMQDDCTTASTSAAYNATECADDHDDACFSFDNNADRTSTPLHFLSGISGVSSSLQSTADPVTLKKISDMEEELALLRQQIAALVVAQEEAARAEIGEVLMKLVPNKDFGQSTS</sequence>
<comment type="similarity">
    <text evidence="1">Belongs to the MTFR1 family.</text>
</comment>
<organism evidence="2 3">
    <name type="scientific">Pomacea canaliculata</name>
    <name type="common">Golden apple snail</name>
    <dbReference type="NCBI Taxonomy" id="400727"/>
    <lineage>
        <taxon>Eukaryota</taxon>
        <taxon>Metazoa</taxon>
        <taxon>Spiralia</taxon>
        <taxon>Lophotrochozoa</taxon>
        <taxon>Mollusca</taxon>
        <taxon>Gastropoda</taxon>
        <taxon>Caenogastropoda</taxon>
        <taxon>Architaenioglossa</taxon>
        <taxon>Ampullarioidea</taxon>
        <taxon>Ampullariidae</taxon>
        <taxon>Pomacea</taxon>
    </lineage>
</organism>